<gene>
    <name evidence="1" type="ORF">L2E82_36293</name>
</gene>
<organism evidence="1 2">
    <name type="scientific">Cichorium intybus</name>
    <name type="common">Chicory</name>
    <dbReference type="NCBI Taxonomy" id="13427"/>
    <lineage>
        <taxon>Eukaryota</taxon>
        <taxon>Viridiplantae</taxon>
        <taxon>Streptophyta</taxon>
        <taxon>Embryophyta</taxon>
        <taxon>Tracheophyta</taxon>
        <taxon>Spermatophyta</taxon>
        <taxon>Magnoliopsida</taxon>
        <taxon>eudicotyledons</taxon>
        <taxon>Gunneridae</taxon>
        <taxon>Pentapetalae</taxon>
        <taxon>asterids</taxon>
        <taxon>campanulids</taxon>
        <taxon>Asterales</taxon>
        <taxon>Asteraceae</taxon>
        <taxon>Cichorioideae</taxon>
        <taxon>Cichorieae</taxon>
        <taxon>Cichoriinae</taxon>
        <taxon>Cichorium</taxon>
    </lineage>
</organism>
<accession>A0ACB9BR42</accession>
<protein>
    <submittedName>
        <fullName evidence="1">Uncharacterized protein</fullName>
    </submittedName>
</protein>
<sequence>MSLRLQNEFVLKIKKTKNKVKAEERPLKVSISLPFSRFSSPLTSPPLFIPLAHRLQVHKHKYSYTYIQKIHSLLFI</sequence>
<evidence type="ECO:0000313" key="1">
    <source>
        <dbReference type="EMBL" id="KAI3724513.1"/>
    </source>
</evidence>
<evidence type="ECO:0000313" key="2">
    <source>
        <dbReference type="Proteomes" id="UP001055811"/>
    </source>
</evidence>
<dbReference type="EMBL" id="CM042014">
    <property type="protein sequence ID" value="KAI3724513.1"/>
    <property type="molecule type" value="Genomic_DNA"/>
</dbReference>
<comment type="caution">
    <text evidence="1">The sequence shown here is derived from an EMBL/GenBank/DDBJ whole genome shotgun (WGS) entry which is preliminary data.</text>
</comment>
<name>A0ACB9BR42_CICIN</name>
<reference evidence="2" key="1">
    <citation type="journal article" date="2022" name="Mol. Ecol. Resour.">
        <title>The genomes of chicory, endive, great burdock and yacon provide insights into Asteraceae palaeo-polyploidization history and plant inulin production.</title>
        <authorList>
            <person name="Fan W."/>
            <person name="Wang S."/>
            <person name="Wang H."/>
            <person name="Wang A."/>
            <person name="Jiang F."/>
            <person name="Liu H."/>
            <person name="Zhao H."/>
            <person name="Xu D."/>
            <person name="Zhang Y."/>
        </authorList>
    </citation>
    <scope>NUCLEOTIDE SEQUENCE [LARGE SCALE GENOMIC DNA]</scope>
    <source>
        <strain evidence="2">cv. Punajuju</strain>
    </source>
</reference>
<reference evidence="1 2" key="2">
    <citation type="journal article" date="2022" name="Mol. Ecol. Resour.">
        <title>The genomes of chicory, endive, great burdock and yacon provide insights into Asteraceae paleo-polyploidization history and plant inulin production.</title>
        <authorList>
            <person name="Fan W."/>
            <person name="Wang S."/>
            <person name="Wang H."/>
            <person name="Wang A."/>
            <person name="Jiang F."/>
            <person name="Liu H."/>
            <person name="Zhao H."/>
            <person name="Xu D."/>
            <person name="Zhang Y."/>
        </authorList>
    </citation>
    <scope>NUCLEOTIDE SEQUENCE [LARGE SCALE GENOMIC DNA]</scope>
    <source>
        <strain evidence="2">cv. Punajuju</strain>
        <tissue evidence="1">Leaves</tissue>
    </source>
</reference>
<keyword evidence="2" id="KW-1185">Reference proteome</keyword>
<dbReference type="Proteomes" id="UP001055811">
    <property type="component" value="Linkage Group LG06"/>
</dbReference>
<proteinExistence type="predicted"/>